<dbReference type="InterPro" id="IPR036942">
    <property type="entry name" value="Beta-barrel_TonB_sf"/>
</dbReference>
<proteinExistence type="predicted"/>
<dbReference type="Pfam" id="PF07715">
    <property type="entry name" value="Plug"/>
    <property type="match status" value="1"/>
</dbReference>
<evidence type="ECO:0000256" key="4">
    <source>
        <dbReference type="SAM" id="MobiDB-lite"/>
    </source>
</evidence>
<dbReference type="InterPro" id="IPR041700">
    <property type="entry name" value="OMP_b-brl_3"/>
</dbReference>
<evidence type="ECO:0000313" key="7">
    <source>
        <dbReference type="EMBL" id="BEG98733.1"/>
    </source>
</evidence>
<evidence type="ECO:0000256" key="2">
    <source>
        <dbReference type="ARBA" id="ARBA00023136"/>
    </source>
</evidence>
<gene>
    <name evidence="7" type="ORF">BSYN_09980</name>
</gene>
<protein>
    <submittedName>
        <fullName evidence="7">TonB-dependent receptor</fullName>
    </submittedName>
</protein>
<dbReference type="InterPro" id="IPR008969">
    <property type="entry name" value="CarboxyPept-like_regulatory"/>
</dbReference>
<keyword evidence="2" id="KW-0472">Membrane</keyword>
<reference evidence="7 8" key="1">
    <citation type="submission" date="2023-04" db="EMBL/GenBank/DDBJ databases">
        <title>Draft genome sequence of acteroides sedimenti strain YN3PY1.</title>
        <authorList>
            <person name="Yoshida N."/>
        </authorList>
    </citation>
    <scope>NUCLEOTIDE SEQUENCE [LARGE SCALE GENOMIC DNA]</scope>
    <source>
        <strain evidence="7 8">YN3PY1</strain>
    </source>
</reference>
<sequence>MLFLIVLFSLNCFAQTINQGEHFSAYTIKGTVIDSVSNESVQYATVSIVPVRAPQTPVKVVVTDGNGNFTASLNTTPGNYMINIQFVGMQTKVKRITLSSNQNQLNLGKILMGETSTELQEVVVTAQRPLVKVEIDKLTYSIENDPEAKTSNTLDMLRKVPMITVDSEDNIQLKGSSDFKIYMNGKPSDFLTDNPSDVLKSMPADAIKNVEVITDPGAKYDAEGVGGIINIITTKTSIEGYTVSLRGNASTLGRLGGGAYVSLKMGKIAITGNYNYSYNNTPYADSFSERTYNFSNNEKYLIQNGRSKNKGPFQNGYLEASYEIDKKNLFSISINNFNRKSTSISDYSVTMNDFNNNPYYSYSRNSNSSRTFGSTYLNADYQHTTNRKDELLIVSYRFTNYPNDGNSTTLLENLSGKVPAILSPSQYSINNASSKEHTAQVDYTRPTWKNQKIETGAKYILRKNSSETDNWVNDTLQVSPLNNLQYSQNIYSAYLSYEFQIMKYQFKTGLRGEGTSINVKYPISTTMNFKDHYFNLVPSVTISYMLSDQEQIRLGYSMRIQRPGIRNLNPYVNNTDPQNISYGNPNLSPEKNNNFNLNYSLFTQKINLNASLSYGYVNNGIVSYTFIDSKNKPNVTQTTYGNLGHSQRTAIYLYGKWNASNVFNIFINTGANYVDMNSSATSSTGEQKAHGLNWNASGGMQFSFPLNFRLNLNGGYVAPSIMLQGKMSSTYYTNISLSKDFLKKKLSISLSSADPFWKTKERSTTTSQTAFYMKNLNYRNARDFRISVTYRFGTMKASAVKKAKKGINNEDIKNDENQEEENNN</sequence>
<dbReference type="PANTHER" id="PTHR40980:SF4">
    <property type="entry name" value="TONB-DEPENDENT RECEPTOR-LIKE BETA-BARREL DOMAIN-CONTAINING PROTEIN"/>
    <property type="match status" value="1"/>
</dbReference>
<keyword evidence="3" id="KW-0998">Cell outer membrane</keyword>
<evidence type="ECO:0000259" key="5">
    <source>
        <dbReference type="Pfam" id="PF07715"/>
    </source>
</evidence>
<dbReference type="Gene3D" id="2.60.40.1120">
    <property type="entry name" value="Carboxypeptidase-like, regulatory domain"/>
    <property type="match status" value="1"/>
</dbReference>
<dbReference type="SUPFAM" id="SSF56935">
    <property type="entry name" value="Porins"/>
    <property type="match status" value="1"/>
</dbReference>
<feature type="domain" description="Outer membrane protein beta-barrel" evidence="6">
    <location>
        <begin position="383"/>
        <end position="790"/>
    </location>
</feature>
<feature type="domain" description="TonB-dependent receptor plug" evidence="5">
    <location>
        <begin position="148"/>
        <end position="228"/>
    </location>
</feature>
<keyword evidence="8" id="KW-1185">Reference proteome</keyword>
<organism evidence="7 8">
    <name type="scientific">Bacteroides sedimenti</name>
    <dbReference type="NCBI Taxonomy" id="2136147"/>
    <lineage>
        <taxon>Bacteria</taxon>
        <taxon>Pseudomonadati</taxon>
        <taxon>Bacteroidota</taxon>
        <taxon>Bacteroidia</taxon>
        <taxon>Bacteroidales</taxon>
        <taxon>Bacteroidaceae</taxon>
        <taxon>Bacteroides</taxon>
    </lineage>
</organism>
<evidence type="ECO:0000313" key="8">
    <source>
        <dbReference type="Proteomes" id="UP001496674"/>
    </source>
</evidence>
<dbReference type="InterPro" id="IPR037066">
    <property type="entry name" value="Plug_dom_sf"/>
</dbReference>
<dbReference type="SUPFAM" id="SSF49464">
    <property type="entry name" value="Carboxypeptidase regulatory domain-like"/>
    <property type="match status" value="1"/>
</dbReference>
<comment type="subcellular location">
    <subcellularLocation>
        <location evidence="1">Cell outer membrane</location>
    </subcellularLocation>
</comment>
<name>A0ABN6Z2D4_9BACE</name>
<evidence type="ECO:0000256" key="1">
    <source>
        <dbReference type="ARBA" id="ARBA00004442"/>
    </source>
</evidence>
<accession>A0ABN6Z2D4</accession>
<dbReference type="Gene3D" id="2.40.170.20">
    <property type="entry name" value="TonB-dependent receptor, beta-barrel domain"/>
    <property type="match status" value="1"/>
</dbReference>
<dbReference type="PANTHER" id="PTHR40980">
    <property type="entry name" value="PLUG DOMAIN-CONTAINING PROTEIN"/>
    <property type="match status" value="1"/>
</dbReference>
<keyword evidence="7" id="KW-0675">Receptor</keyword>
<feature type="region of interest" description="Disordered" evidence="4">
    <location>
        <begin position="805"/>
        <end position="824"/>
    </location>
</feature>
<evidence type="ECO:0000259" key="6">
    <source>
        <dbReference type="Pfam" id="PF14905"/>
    </source>
</evidence>
<feature type="compositionally biased region" description="Basic and acidic residues" evidence="4">
    <location>
        <begin position="807"/>
        <end position="816"/>
    </location>
</feature>
<dbReference type="EMBL" id="AP028055">
    <property type="protein sequence ID" value="BEG98733.1"/>
    <property type="molecule type" value="Genomic_DNA"/>
</dbReference>
<evidence type="ECO:0000256" key="3">
    <source>
        <dbReference type="ARBA" id="ARBA00023237"/>
    </source>
</evidence>
<dbReference type="Pfam" id="PF14905">
    <property type="entry name" value="OMP_b-brl_3"/>
    <property type="match status" value="1"/>
</dbReference>
<dbReference type="Proteomes" id="UP001496674">
    <property type="component" value="Chromosome"/>
</dbReference>
<dbReference type="Pfam" id="PF13715">
    <property type="entry name" value="CarbopepD_reg_2"/>
    <property type="match status" value="1"/>
</dbReference>
<dbReference type="Gene3D" id="2.170.130.10">
    <property type="entry name" value="TonB-dependent receptor, plug domain"/>
    <property type="match status" value="1"/>
</dbReference>
<dbReference type="InterPro" id="IPR012910">
    <property type="entry name" value="Plug_dom"/>
</dbReference>